<evidence type="ECO:0000256" key="4">
    <source>
        <dbReference type="ARBA" id="ARBA00022527"/>
    </source>
</evidence>
<comment type="subcellular location">
    <subcellularLocation>
        <location evidence="1">Cell membrane</location>
        <topology evidence="1">Single-pass type I membrane protein</topology>
    </subcellularLocation>
</comment>
<dbReference type="Proteomes" id="UP000243459">
    <property type="component" value="Chromosome 7"/>
</dbReference>
<feature type="domain" description="Protein kinase" evidence="23">
    <location>
        <begin position="356"/>
        <end position="626"/>
    </location>
</feature>
<evidence type="ECO:0000313" key="26">
    <source>
        <dbReference type="Proteomes" id="UP000243459"/>
    </source>
</evidence>
<dbReference type="SUPFAM" id="SSF51110">
    <property type="entry name" value="alpha-D-mannose-specific plant lectins"/>
    <property type="match status" value="1"/>
</dbReference>
<dbReference type="GO" id="GO:0004674">
    <property type="term" value="F:protein serine/threonine kinase activity"/>
    <property type="evidence" value="ECO:0007669"/>
    <property type="project" value="UniProtKB-KW"/>
</dbReference>
<dbReference type="InterPro" id="IPR011009">
    <property type="entry name" value="Kinase-like_dom_sf"/>
</dbReference>
<dbReference type="Gene3D" id="2.90.10.10">
    <property type="entry name" value="Bulb-type lectin domain"/>
    <property type="match status" value="1"/>
</dbReference>
<dbReference type="InterPro" id="IPR001480">
    <property type="entry name" value="Bulb-type_lectin_dom"/>
</dbReference>
<evidence type="ECO:0000256" key="19">
    <source>
        <dbReference type="ARBA" id="ARBA00048679"/>
    </source>
</evidence>
<evidence type="ECO:0000259" key="23">
    <source>
        <dbReference type="PROSITE" id="PS50011"/>
    </source>
</evidence>
<keyword evidence="15" id="KW-1015">Disulfide bond</keyword>
<evidence type="ECO:0000256" key="17">
    <source>
        <dbReference type="ARBA" id="ARBA00023180"/>
    </source>
</evidence>
<keyword evidence="13 21" id="KW-1133">Transmembrane helix</keyword>
<comment type="catalytic activity">
    <reaction evidence="19">
        <text>L-seryl-[protein] + ATP = O-phospho-L-seryl-[protein] + ADP + H(+)</text>
        <dbReference type="Rhea" id="RHEA:17989"/>
        <dbReference type="Rhea" id="RHEA-COMP:9863"/>
        <dbReference type="Rhea" id="RHEA-COMP:11604"/>
        <dbReference type="ChEBI" id="CHEBI:15378"/>
        <dbReference type="ChEBI" id="CHEBI:29999"/>
        <dbReference type="ChEBI" id="CHEBI:30616"/>
        <dbReference type="ChEBI" id="CHEBI:83421"/>
        <dbReference type="ChEBI" id="CHEBI:456216"/>
        <dbReference type="EC" id="2.7.11.1"/>
    </reaction>
</comment>
<dbReference type="GO" id="GO:0005524">
    <property type="term" value="F:ATP binding"/>
    <property type="evidence" value="ECO:0007669"/>
    <property type="project" value="UniProtKB-UniRule"/>
</dbReference>
<evidence type="ECO:0000256" key="16">
    <source>
        <dbReference type="ARBA" id="ARBA00023170"/>
    </source>
</evidence>
<evidence type="ECO:0000256" key="2">
    <source>
        <dbReference type="ARBA" id="ARBA00012513"/>
    </source>
</evidence>
<dbReference type="Gene3D" id="1.10.510.10">
    <property type="entry name" value="Transferase(Phosphotransferase) domain 1"/>
    <property type="match status" value="1"/>
</dbReference>
<keyword evidence="12 20" id="KW-0067">ATP-binding</keyword>
<evidence type="ECO:0000256" key="15">
    <source>
        <dbReference type="ARBA" id="ARBA00023157"/>
    </source>
</evidence>
<evidence type="ECO:0000256" key="6">
    <source>
        <dbReference type="ARBA" id="ARBA00022679"/>
    </source>
</evidence>
<evidence type="ECO:0000256" key="8">
    <source>
        <dbReference type="ARBA" id="ARBA00022729"/>
    </source>
</evidence>
<keyword evidence="26" id="KW-1185">Reference proteome</keyword>
<organism evidence="25 26">
    <name type="scientific">Asparagus officinalis</name>
    <name type="common">Garden asparagus</name>
    <dbReference type="NCBI Taxonomy" id="4686"/>
    <lineage>
        <taxon>Eukaryota</taxon>
        <taxon>Viridiplantae</taxon>
        <taxon>Streptophyta</taxon>
        <taxon>Embryophyta</taxon>
        <taxon>Tracheophyta</taxon>
        <taxon>Spermatophyta</taxon>
        <taxon>Magnoliopsida</taxon>
        <taxon>Liliopsida</taxon>
        <taxon>Asparagales</taxon>
        <taxon>Asparagaceae</taxon>
        <taxon>Asparagoideae</taxon>
        <taxon>Asparagus</taxon>
    </lineage>
</organism>
<dbReference type="GO" id="GO:0051707">
    <property type="term" value="P:response to other organism"/>
    <property type="evidence" value="ECO:0007669"/>
    <property type="project" value="UniProtKB-ARBA"/>
</dbReference>
<keyword evidence="16" id="KW-0675">Receptor</keyword>
<dbReference type="FunFam" id="3.30.200.20:FF:000370">
    <property type="entry name" value="Receptor-like protein kinase 4"/>
    <property type="match status" value="1"/>
</dbReference>
<evidence type="ECO:0000256" key="12">
    <source>
        <dbReference type="ARBA" id="ARBA00022840"/>
    </source>
</evidence>
<dbReference type="GO" id="GO:0005886">
    <property type="term" value="C:plasma membrane"/>
    <property type="evidence" value="ECO:0007669"/>
    <property type="project" value="UniProtKB-SubCell"/>
</dbReference>
<dbReference type="PANTHER" id="PTHR47974:SF19">
    <property type="entry name" value="RECEPTOR-LIKE SERINE_THREONINE-PROTEIN KINASE"/>
    <property type="match status" value="1"/>
</dbReference>
<keyword evidence="3" id="KW-1003">Cell membrane</keyword>
<evidence type="ECO:0000256" key="10">
    <source>
        <dbReference type="ARBA" id="ARBA00022741"/>
    </source>
</evidence>
<dbReference type="Gramene" id="ONK63195">
    <property type="protein sequence ID" value="ONK63195"/>
    <property type="gene ID" value="A4U43_C07F12380"/>
</dbReference>
<dbReference type="GO" id="GO:0030246">
    <property type="term" value="F:carbohydrate binding"/>
    <property type="evidence" value="ECO:0007669"/>
    <property type="project" value="UniProtKB-KW"/>
</dbReference>
<feature type="domain" description="Bulb-type lectin" evidence="24">
    <location>
        <begin position="29"/>
        <end position="146"/>
    </location>
</feature>
<evidence type="ECO:0000256" key="5">
    <source>
        <dbReference type="ARBA" id="ARBA00022553"/>
    </source>
</evidence>
<protein>
    <recommendedName>
        <fullName evidence="2">non-specific serine/threonine protein kinase</fullName>
        <ecNumber evidence="2">2.7.11.1</ecNumber>
    </recommendedName>
</protein>
<evidence type="ECO:0000256" key="7">
    <source>
        <dbReference type="ARBA" id="ARBA00022692"/>
    </source>
</evidence>
<dbReference type="SUPFAM" id="SSF56112">
    <property type="entry name" value="Protein kinase-like (PK-like)"/>
    <property type="match status" value="1"/>
</dbReference>
<dbReference type="EMBL" id="CM007387">
    <property type="protein sequence ID" value="ONK63195.1"/>
    <property type="molecule type" value="Genomic_DNA"/>
</dbReference>
<dbReference type="EC" id="2.7.11.1" evidence="2"/>
<accession>A0A5P1EBD4</accession>
<dbReference type="PANTHER" id="PTHR47974">
    <property type="entry name" value="OS07G0415500 PROTEIN"/>
    <property type="match status" value="1"/>
</dbReference>
<sequence length="667" mass="74055">MGAPRIPTLFLQFLLVRFMSFGSHTSFASDFISSDRPLSQDQTITSKGDKFVLDVDSGLIRIYRGNDYCEGCQVWASNSETPVYVAPELRISDDGNLVLLDQSNLQQVWSTNIESTASNSTVAVLLDSGNLVLRDGSDPSKIFWQSCDHPTDTWLPGCYLGFNKVTGENRRLTSSGDESSPGVFSLEVDAGQLLIKSNESKKYWSGGNLTDGVLSSAPNFSRFAEFEYISNETVNYFTYSLRYSQTFGVFRLDNSGVMEQILLADDPVALSPSSDPPDQCGNPAFCVGSAEMKKSNNMSRVVTFVILGSVLGSIVCLVVIFKMVWIWKKRGRMHKMKSDNGTLVALRYRKLKEMTNDFSERLGGGGFGSVFKGMLPDSAIVAVKKLEGVLQGEKQFRSEVSTIGVIQHVNLVRLLGFCSEGTNKLLVYEYMPNGSLDFHLFRNTDTVLDWKMRYKIALGTARGLSYLHEECRDCIIHCDIKPENILLDALFVPKVADFGLAKNVNRNFNSVLTTLRGTIGYLAPEWLSGGSITAKADVYSYGMLLLEIISGRRNTQRSEDGYYFPVLAANKVVEGDVLSILDPRLEGNANLEELDRASRVACWCIQDNEVDRLSMGEVVQILEGVVEVNRPPIPKLLQALAENIESIIYFSDGKEEHFDEDISARPL</sequence>
<dbReference type="OrthoDB" id="647042at2759"/>
<evidence type="ECO:0000256" key="13">
    <source>
        <dbReference type="ARBA" id="ARBA00022989"/>
    </source>
</evidence>
<keyword evidence="14 21" id="KW-0472">Membrane</keyword>
<dbReference type="CDD" id="cd00028">
    <property type="entry name" value="B_lectin"/>
    <property type="match status" value="1"/>
</dbReference>
<keyword evidence="7 21" id="KW-0812">Transmembrane</keyword>
<dbReference type="InterPro" id="IPR036426">
    <property type="entry name" value="Bulb-type_lectin_dom_sf"/>
</dbReference>
<dbReference type="PROSITE" id="PS50927">
    <property type="entry name" value="BULB_LECTIN"/>
    <property type="match status" value="1"/>
</dbReference>
<evidence type="ECO:0000256" key="22">
    <source>
        <dbReference type="SAM" id="SignalP"/>
    </source>
</evidence>
<dbReference type="PROSITE" id="PS50011">
    <property type="entry name" value="PROTEIN_KINASE_DOM"/>
    <property type="match status" value="1"/>
</dbReference>
<evidence type="ECO:0000259" key="24">
    <source>
        <dbReference type="PROSITE" id="PS50927"/>
    </source>
</evidence>
<evidence type="ECO:0000256" key="21">
    <source>
        <dbReference type="SAM" id="Phobius"/>
    </source>
</evidence>
<dbReference type="FunFam" id="1.10.510.10:FF:000227">
    <property type="entry name" value="Serine/threonine-protein kinase"/>
    <property type="match status" value="1"/>
</dbReference>
<keyword evidence="4" id="KW-0723">Serine/threonine-protein kinase</keyword>
<proteinExistence type="predicted"/>
<evidence type="ECO:0000313" key="25">
    <source>
        <dbReference type="EMBL" id="ONK63195.1"/>
    </source>
</evidence>
<comment type="catalytic activity">
    <reaction evidence="18">
        <text>L-threonyl-[protein] + ATP = O-phospho-L-threonyl-[protein] + ADP + H(+)</text>
        <dbReference type="Rhea" id="RHEA:46608"/>
        <dbReference type="Rhea" id="RHEA-COMP:11060"/>
        <dbReference type="Rhea" id="RHEA-COMP:11605"/>
        <dbReference type="ChEBI" id="CHEBI:15378"/>
        <dbReference type="ChEBI" id="CHEBI:30013"/>
        <dbReference type="ChEBI" id="CHEBI:30616"/>
        <dbReference type="ChEBI" id="CHEBI:61977"/>
        <dbReference type="ChEBI" id="CHEBI:456216"/>
        <dbReference type="EC" id="2.7.11.1"/>
    </reaction>
</comment>
<keyword evidence="6" id="KW-0808">Transferase</keyword>
<dbReference type="Pfam" id="PF01453">
    <property type="entry name" value="B_lectin"/>
    <property type="match status" value="1"/>
</dbReference>
<dbReference type="InterPro" id="IPR008271">
    <property type="entry name" value="Ser/Thr_kinase_AS"/>
</dbReference>
<feature type="signal peptide" evidence="22">
    <location>
        <begin position="1"/>
        <end position="28"/>
    </location>
</feature>
<dbReference type="CDD" id="cd14066">
    <property type="entry name" value="STKc_IRAK"/>
    <property type="match status" value="1"/>
</dbReference>
<dbReference type="SMART" id="SM00108">
    <property type="entry name" value="B_lectin"/>
    <property type="match status" value="1"/>
</dbReference>
<keyword evidence="10 20" id="KW-0547">Nucleotide-binding</keyword>
<dbReference type="PROSITE" id="PS00107">
    <property type="entry name" value="PROTEIN_KINASE_ATP"/>
    <property type="match status" value="1"/>
</dbReference>
<evidence type="ECO:0000256" key="9">
    <source>
        <dbReference type="ARBA" id="ARBA00022734"/>
    </source>
</evidence>
<dbReference type="Gene3D" id="3.30.200.20">
    <property type="entry name" value="Phosphorylase Kinase, domain 1"/>
    <property type="match status" value="1"/>
</dbReference>
<feature type="chain" id="PRO_5024405518" description="non-specific serine/threonine protein kinase" evidence="22">
    <location>
        <begin position="29"/>
        <end position="667"/>
    </location>
</feature>
<dbReference type="AlphaFoldDB" id="A0A5P1EBD4"/>
<evidence type="ECO:0000256" key="1">
    <source>
        <dbReference type="ARBA" id="ARBA00004251"/>
    </source>
</evidence>
<evidence type="ECO:0000256" key="3">
    <source>
        <dbReference type="ARBA" id="ARBA00022475"/>
    </source>
</evidence>
<keyword evidence="5" id="KW-0597">Phosphoprotein</keyword>
<evidence type="ECO:0000256" key="20">
    <source>
        <dbReference type="PROSITE-ProRule" id="PRU10141"/>
    </source>
</evidence>
<keyword evidence="9" id="KW-0430">Lectin</keyword>
<gene>
    <name evidence="25" type="ORF">A4U43_C07F12380</name>
</gene>
<feature type="transmembrane region" description="Helical" evidence="21">
    <location>
        <begin position="301"/>
        <end position="327"/>
    </location>
</feature>
<name>A0A5P1EBD4_ASPOF</name>
<dbReference type="InterPro" id="IPR017441">
    <property type="entry name" value="Protein_kinase_ATP_BS"/>
</dbReference>
<keyword evidence="11" id="KW-0418">Kinase</keyword>
<dbReference type="SMART" id="SM00220">
    <property type="entry name" value="S_TKc"/>
    <property type="match status" value="1"/>
</dbReference>
<feature type="binding site" evidence="20">
    <location>
        <position position="385"/>
    </location>
    <ligand>
        <name>ATP</name>
        <dbReference type="ChEBI" id="CHEBI:30616"/>
    </ligand>
</feature>
<evidence type="ECO:0000256" key="14">
    <source>
        <dbReference type="ARBA" id="ARBA00023136"/>
    </source>
</evidence>
<evidence type="ECO:0000256" key="18">
    <source>
        <dbReference type="ARBA" id="ARBA00047899"/>
    </source>
</evidence>
<reference evidence="26" key="1">
    <citation type="journal article" date="2017" name="Nat. Commun.">
        <title>The asparagus genome sheds light on the origin and evolution of a young Y chromosome.</title>
        <authorList>
            <person name="Harkess A."/>
            <person name="Zhou J."/>
            <person name="Xu C."/>
            <person name="Bowers J.E."/>
            <person name="Van der Hulst R."/>
            <person name="Ayyampalayam S."/>
            <person name="Mercati F."/>
            <person name="Riccardi P."/>
            <person name="McKain M.R."/>
            <person name="Kakrana A."/>
            <person name="Tang H."/>
            <person name="Ray J."/>
            <person name="Groenendijk J."/>
            <person name="Arikit S."/>
            <person name="Mathioni S.M."/>
            <person name="Nakano M."/>
            <person name="Shan H."/>
            <person name="Telgmann-Rauber A."/>
            <person name="Kanno A."/>
            <person name="Yue Z."/>
            <person name="Chen H."/>
            <person name="Li W."/>
            <person name="Chen Y."/>
            <person name="Xu X."/>
            <person name="Zhang Y."/>
            <person name="Luo S."/>
            <person name="Chen H."/>
            <person name="Gao J."/>
            <person name="Mao Z."/>
            <person name="Pires J.C."/>
            <person name="Luo M."/>
            <person name="Kudrna D."/>
            <person name="Wing R.A."/>
            <person name="Meyers B.C."/>
            <person name="Yi K."/>
            <person name="Kong H."/>
            <person name="Lavrijsen P."/>
            <person name="Sunseri F."/>
            <person name="Falavigna A."/>
            <person name="Ye Y."/>
            <person name="Leebens-Mack J.H."/>
            <person name="Chen G."/>
        </authorList>
    </citation>
    <scope>NUCLEOTIDE SEQUENCE [LARGE SCALE GENOMIC DNA]</scope>
    <source>
        <strain evidence="26">cv. DH0086</strain>
    </source>
</reference>
<dbReference type="Pfam" id="PF00069">
    <property type="entry name" value="Pkinase"/>
    <property type="match status" value="1"/>
</dbReference>
<dbReference type="InterPro" id="IPR000719">
    <property type="entry name" value="Prot_kinase_dom"/>
</dbReference>
<keyword evidence="8 22" id="KW-0732">Signal</keyword>
<keyword evidence="17" id="KW-0325">Glycoprotein</keyword>
<evidence type="ECO:0000256" key="11">
    <source>
        <dbReference type="ARBA" id="ARBA00022777"/>
    </source>
</evidence>
<dbReference type="PROSITE" id="PS00108">
    <property type="entry name" value="PROTEIN_KINASE_ST"/>
    <property type="match status" value="1"/>
</dbReference>